<dbReference type="InterPro" id="IPR058781">
    <property type="entry name" value="HH_AprE-like"/>
</dbReference>
<keyword evidence="8 10" id="KW-0472">Membrane</keyword>
<keyword evidence="3" id="KW-0813">Transport</keyword>
<dbReference type="GO" id="GO:0009306">
    <property type="term" value="P:protein secretion"/>
    <property type="evidence" value="ECO:0007669"/>
    <property type="project" value="InterPro"/>
</dbReference>
<dbReference type="PRINTS" id="PR01490">
    <property type="entry name" value="RTXTOXIND"/>
</dbReference>
<evidence type="ECO:0000256" key="10">
    <source>
        <dbReference type="SAM" id="Phobius"/>
    </source>
</evidence>
<dbReference type="Gene3D" id="2.40.50.100">
    <property type="match status" value="1"/>
</dbReference>
<dbReference type="InterPro" id="IPR010129">
    <property type="entry name" value="T1SS_HlyD"/>
</dbReference>
<dbReference type="EMBL" id="DXAN01000029">
    <property type="protein sequence ID" value="HJA09385.1"/>
    <property type="molecule type" value="Genomic_DNA"/>
</dbReference>
<feature type="domain" description="AprE-like long alpha-helical hairpin" evidence="11">
    <location>
        <begin position="165"/>
        <end position="363"/>
    </location>
</feature>
<evidence type="ECO:0000313" key="14">
    <source>
        <dbReference type="Proteomes" id="UP000824225"/>
    </source>
</evidence>
<evidence type="ECO:0000259" key="12">
    <source>
        <dbReference type="Pfam" id="PF26002"/>
    </source>
</evidence>
<keyword evidence="5" id="KW-0997">Cell inner membrane</keyword>
<evidence type="ECO:0000256" key="8">
    <source>
        <dbReference type="ARBA" id="ARBA00023136"/>
    </source>
</evidence>
<evidence type="ECO:0000256" key="3">
    <source>
        <dbReference type="ARBA" id="ARBA00022448"/>
    </source>
</evidence>
<dbReference type="NCBIfam" id="TIGR01843">
    <property type="entry name" value="type_I_hlyD"/>
    <property type="match status" value="1"/>
</dbReference>
<dbReference type="AlphaFoldDB" id="A0A9D2HG34"/>
<evidence type="ECO:0000256" key="5">
    <source>
        <dbReference type="ARBA" id="ARBA00022519"/>
    </source>
</evidence>
<keyword evidence="7 10" id="KW-1133">Transmembrane helix</keyword>
<evidence type="ECO:0000256" key="4">
    <source>
        <dbReference type="ARBA" id="ARBA00022475"/>
    </source>
</evidence>
<protein>
    <submittedName>
        <fullName evidence="13">HlyD family type I secretion periplasmic adaptor subunit</fullName>
    </submittedName>
</protein>
<reference evidence="13" key="2">
    <citation type="submission" date="2021-04" db="EMBL/GenBank/DDBJ databases">
        <authorList>
            <person name="Gilroy R."/>
        </authorList>
    </citation>
    <scope>NUCLEOTIDE SEQUENCE</scope>
    <source>
        <strain evidence="13">CHK186-16707</strain>
    </source>
</reference>
<dbReference type="Pfam" id="PF26002">
    <property type="entry name" value="Beta-barrel_AprE"/>
    <property type="match status" value="1"/>
</dbReference>
<evidence type="ECO:0000313" key="13">
    <source>
        <dbReference type="EMBL" id="HJA09385.1"/>
    </source>
</evidence>
<comment type="caution">
    <text evidence="13">The sequence shown here is derived from an EMBL/GenBank/DDBJ whole genome shotgun (WGS) entry which is preliminary data.</text>
</comment>
<dbReference type="GO" id="GO:0005886">
    <property type="term" value="C:plasma membrane"/>
    <property type="evidence" value="ECO:0007669"/>
    <property type="project" value="UniProtKB-SubCell"/>
</dbReference>
<sequence>MFEKISPNPPAPVQPDRNALTDPPPEPDRDALGVSSAPDGQAARQKRSSGPARSLFEPTEAPRRGLLPEDLPYANEVEAALARRPGFGARLLSLAVGLFFVIFLTWAAFASLDEVTHAEGQVVASQRTQVIQNLEGGILRSIEVREGQIVEKGDVLARLDNEMAESNYRDAVNKALENQAAIIRLEAELTDKPPVFPDDLVASLEESVGRAVTADVAAQAAQLIRDQQAAYAARAAQRHAELQVLESQYQQKIHEVEEQTARKKQMDRGLALAIEQRDIAYPLLQRRNYSKADYLALQQKVVQLQGDIESLAASIPKTQAAAREARQRIAFRKAELDTAVTEEINKRRLELASLRETLAAGGDRVTRTEVRSPVRGTVKQIALNTLGGVVKPGEAIMEIVPLDDTLLVEARVRPQDVAFLRPGQHAQVKITAYDFSIYGGLEGILEQISADTIEDKRGGFYYLVKVRTKATAISYRGEELPIIPGMMATVDIMIGKKTVLDYLLKPILKARQNALHER</sequence>
<keyword evidence="6 10" id="KW-0812">Transmembrane</keyword>
<dbReference type="Proteomes" id="UP000824225">
    <property type="component" value="Unassembled WGS sequence"/>
</dbReference>
<comment type="subcellular location">
    <subcellularLocation>
        <location evidence="1">Cell inner membrane</location>
        <topology evidence="1">Single-pass membrane protein</topology>
    </subcellularLocation>
</comment>
<dbReference type="PANTHER" id="PTHR30386:SF26">
    <property type="entry name" value="TRANSPORT PROTEIN COMB"/>
    <property type="match status" value="1"/>
</dbReference>
<name>A0A9D2HG34_9BACT</name>
<dbReference type="InterPro" id="IPR058982">
    <property type="entry name" value="Beta-barrel_AprE"/>
</dbReference>
<reference evidence="13" key="1">
    <citation type="journal article" date="2021" name="PeerJ">
        <title>Extensive microbial diversity within the chicken gut microbiome revealed by metagenomics and culture.</title>
        <authorList>
            <person name="Gilroy R."/>
            <person name="Ravi A."/>
            <person name="Getino M."/>
            <person name="Pursley I."/>
            <person name="Horton D.L."/>
            <person name="Alikhan N.F."/>
            <person name="Baker D."/>
            <person name="Gharbi K."/>
            <person name="Hall N."/>
            <person name="Watson M."/>
            <person name="Adriaenssens E.M."/>
            <person name="Foster-Nyarko E."/>
            <person name="Jarju S."/>
            <person name="Secka A."/>
            <person name="Antonio M."/>
            <person name="Oren A."/>
            <person name="Chaudhuri R.R."/>
            <person name="La Ragione R."/>
            <person name="Hildebrand F."/>
            <person name="Pallen M.J."/>
        </authorList>
    </citation>
    <scope>NUCLEOTIDE SEQUENCE</scope>
    <source>
        <strain evidence="13">CHK186-16707</strain>
    </source>
</reference>
<feature type="region of interest" description="Disordered" evidence="9">
    <location>
        <begin position="1"/>
        <end position="67"/>
    </location>
</feature>
<dbReference type="InterPro" id="IPR050739">
    <property type="entry name" value="MFP"/>
</dbReference>
<dbReference type="PROSITE" id="PS00543">
    <property type="entry name" value="HLYD_FAMILY"/>
    <property type="match status" value="1"/>
</dbReference>
<gene>
    <name evidence="13" type="ORF">H9962_09405</name>
</gene>
<evidence type="ECO:0000256" key="6">
    <source>
        <dbReference type="ARBA" id="ARBA00022692"/>
    </source>
</evidence>
<evidence type="ECO:0000256" key="2">
    <source>
        <dbReference type="ARBA" id="ARBA00009477"/>
    </source>
</evidence>
<accession>A0A9D2HG34</accession>
<dbReference type="InterPro" id="IPR006144">
    <property type="entry name" value="Secretion_HlyD_CS"/>
</dbReference>
<dbReference type="Gene3D" id="2.40.30.170">
    <property type="match status" value="1"/>
</dbReference>
<dbReference type="Pfam" id="PF25994">
    <property type="entry name" value="HH_AprE"/>
    <property type="match status" value="1"/>
</dbReference>
<comment type="similarity">
    <text evidence="2">Belongs to the membrane fusion protein (MFP) (TC 8.A.1) family.</text>
</comment>
<proteinExistence type="inferred from homology"/>
<keyword evidence="4" id="KW-1003">Cell membrane</keyword>
<evidence type="ECO:0000256" key="1">
    <source>
        <dbReference type="ARBA" id="ARBA00004377"/>
    </source>
</evidence>
<dbReference type="PANTHER" id="PTHR30386">
    <property type="entry name" value="MEMBRANE FUSION SUBUNIT OF EMRAB-TOLC MULTIDRUG EFFLUX PUMP"/>
    <property type="match status" value="1"/>
</dbReference>
<organism evidence="13 14">
    <name type="scientific">Candidatus Mailhella merdigallinarum</name>
    <dbReference type="NCBI Taxonomy" id="2838658"/>
    <lineage>
        <taxon>Bacteria</taxon>
        <taxon>Pseudomonadati</taxon>
        <taxon>Thermodesulfobacteriota</taxon>
        <taxon>Desulfovibrionia</taxon>
        <taxon>Desulfovibrionales</taxon>
        <taxon>Desulfovibrionaceae</taxon>
        <taxon>Mailhella</taxon>
    </lineage>
</organism>
<evidence type="ECO:0000256" key="7">
    <source>
        <dbReference type="ARBA" id="ARBA00022989"/>
    </source>
</evidence>
<feature type="transmembrane region" description="Helical" evidence="10">
    <location>
        <begin position="91"/>
        <end position="109"/>
    </location>
</feature>
<feature type="domain" description="AprE-like beta-barrel" evidence="12">
    <location>
        <begin position="406"/>
        <end position="494"/>
    </location>
</feature>
<evidence type="ECO:0000259" key="11">
    <source>
        <dbReference type="Pfam" id="PF25994"/>
    </source>
</evidence>
<evidence type="ECO:0000256" key="9">
    <source>
        <dbReference type="SAM" id="MobiDB-lite"/>
    </source>
</evidence>